<keyword evidence="6" id="KW-1185">Reference proteome</keyword>
<dbReference type="Gene3D" id="3.30.450.50">
    <property type="entry name" value="Longin domain"/>
    <property type="match status" value="1"/>
</dbReference>
<dbReference type="GO" id="GO:0016020">
    <property type="term" value="C:membrane"/>
    <property type="evidence" value="ECO:0007669"/>
    <property type="project" value="InterPro"/>
</dbReference>
<sequence length="261" mass="29568">MESEASTVATKTDNSNKDPAWKYVHLVNPNNKNDIVCNFCGKVTKGGIFRAKQHLVRGFQNAIMCKKCPTHVREELQEYMQQKALAKSLNKLPNYEDVESLRDDEDEDDVRVILGGSKGSSKVQKKLRTKGPIDVYFAKSAEKERNLLDLFSSKLLSLRFLSYVLMLVDIDLKLDSKGILESFSSLVGNRTLNVYSEGDDEIENLAALFMERMPTYHKWHVETIDKRTFGFLIEEGYVYFIIVGESLGNPIVLQVSKASKG</sequence>
<dbReference type="InterPro" id="IPR003656">
    <property type="entry name" value="Znf_BED"/>
</dbReference>
<evidence type="ECO:0000259" key="4">
    <source>
        <dbReference type="Pfam" id="PF02892"/>
    </source>
</evidence>
<dbReference type="GO" id="GO:0003677">
    <property type="term" value="F:DNA binding"/>
    <property type="evidence" value="ECO:0007669"/>
    <property type="project" value="InterPro"/>
</dbReference>
<keyword evidence="3" id="KW-0862">Zinc</keyword>
<proteinExistence type="predicted"/>
<accession>A0A6A6L1P7</accession>
<gene>
    <name evidence="5" type="ORF">GH714_008831</name>
</gene>
<name>A0A6A6L1P7_HEVBR</name>
<keyword evidence="1" id="KW-0479">Metal-binding</keyword>
<dbReference type="Proteomes" id="UP000467840">
    <property type="component" value="Chromosome 7"/>
</dbReference>
<protein>
    <recommendedName>
        <fullName evidence="4">BED-type domain-containing protein</fullName>
    </recommendedName>
</protein>
<evidence type="ECO:0000256" key="3">
    <source>
        <dbReference type="ARBA" id="ARBA00022833"/>
    </source>
</evidence>
<feature type="domain" description="BED-type" evidence="4">
    <location>
        <begin position="18"/>
        <end position="57"/>
    </location>
</feature>
<reference evidence="5 6" key="1">
    <citation type="journal article" date="2020" name="Mol. Plant">
        <title>The Chromosome-Based Rubber Tree Genome Provides New Insights into Spurge Genome Evolution and Rubber Biosynthesis.</title>
        <authorList>
            <person name="Liu J."/>
            <person name="Shi C."/>
            <person name="Shi C.C."/>
            <person name="Li W."/>
            <person name="Zhang Q.J."/>
            <person name="Zhang Y."/>
            <person name="Li K."/>
            <person name="Lu H.F."/>
            <person name="Shi C."/>
            <person name="Zhu S.T."/>
            <person name="Xiao Z.Y."/>
            <person name="Nan H."/>
            <person name="Yue Y."/>
            <person name="Zhu X.G."/>
            <person name="Wu Y."/>
            <person name="Hong X.N."/>
            <person name="Fan G.Y."/>
            <person name="Tong Y."/>
            <person name="Zhang D."/>
            <person name="Mao C.L."/>
            <person name="Liu Y.L."/>
            <person name="Hao S.J."/>
            <person name="Liu W.Q."/>
            <person name="Lv M.Q."/>
            <person name="Zhang H.B."/>
            <person name="Liu Y."/>
            <person name="Hu-Tang G.R."/>
            <person name="Wang J.P."/>
            <person name="Wang J.H."/>
            <person name="Sun Y.H."/>
            <person name="Ni S.B."/>
            <person name="Chen W.B."/>
            <person name="Zhang X.C."/>
            <person name="Jiao Y.N."/>
            <person name="Eichler E.E."/>
            <person name="Li G.H."/>
            <person name="Liu X."/>
            <person name="Gao L.Z."/>
        </authorList>
    </citation>
    <scope>NUCLEOTIDE SEQUENCE [LARGE SCALE GENOMIC DNA]</scope>
    <source>
        <strain evidence="6">cv. GT1</strain>
        <tissue evidence="5">Leaf</tissue>
    </source>
</reference>
<dbReference type="AlphaFoldDB" id="A0A6A6L1P7"/>
<dbReference type="Pfam" id="PF02892">
    <property type="entry name" value="zf-BED"/>
    <property type="match status" value="1"/>
</dbReference>
<evidence type="ECO:0000313" key="5">
    <source>
        <dbReference type="EMBL" id="KAF2294285.1"/>
    </source>
</evidence>
<dbReference type="PANTHER" id="PTHR47461:SF1">
    <property type="entry name" value="PHYTOLONGIN PHYL1.2"/>
    <property type="match status" value="1"/>
</dbReference>
<dbReference type="InterPro" id="IPR044783">
    <property type="entry name" value="PHYL"/>
</dbReference>
<evidence type="ECO:0000256" key="2">
    <source>
        <dbReference type="ARBA" id="ARBA00022771"/>
    </source>
</evidence>
<dbReference type="PANTHER" id="PTHR47461">
    <property type="entry name" value="PHYTOLONGIN PHYL1.2"/>
    <property type="match status" value="1"/>
</dbReference>
<dbReference type="EMBL" id="JAAGAX010000013">
    <property type="protein sequence ID" value="KAF2294285.1"/>
    <property type="molecule type" value="Genomic_DNA"/>
</dbReference>
<evidence type="ECO:0000256" key="1">
    <source>
        <dbReference type="ARBA" id="ARBA00022723"/>
    </source>
</evidence>
<keyword evidence="2" id="KW-0863">Zinc-finger</keyword>
<comment type="caution">
    <text evidence="5">The sequence shown here is derived from an EMBL/GenBank/DDBJ whole genome shotgun (WGS) entry which is preliminary data.</text>
</comment>
<dbReference type="GO" id="GO:0008270">
    <property type="term" value="F:zinc ion binding"/>
    <property type="evidence" value="ECO:0007669"/>
    <property type="project" value="UniProtKB-KW"/>
</dbReference>
<evidence type="ECO:0000313" key="6">
    <source>
        <dbReference type="Proteomes" id="UP000467840"/>
    </source>
</evidence>
<organism evidence="5 6">
    <name type="scientific">Hevea brasiliensis</name>
    <name type="common">Para rubber tree</name>
    <name type="synonym">Siphonia brasiliensis</name>
    <dbReference type="NCBI Taxonomy" id="3981"/>
    <lineage>
        <taxon>Eukaryota</taxon>
        <taxon>Viridiplantae</taxon>
        <taxon>Streptophyta</taxon>
        <taxon>Embryophyta</taxon>
        <taxon>Tracheophyta</taxon>
        <taxon>Spermatophyta</taxon>
        <taxon>Magnoliopsida</taxon>
        <taxon>eudicotyledons</taxon>
        <taxon>Gunneridae</taxon>
        <taxon>Pentapetalae</taxon>
        <taxon>rosids</taxon>
        <taxon>fabids</taxon>
        <taxon>Malpighiales</taxon>
        <taxon>Euphorbiaceae</taxon>
        <taxon>Crotonoideae</taxon>
        <taxon>Micrandreae</taxon>
        <taxon>Hevea</taxon>
    </lineage>
</organism>